<dbReference type="EMBL" id="CP002581">
    <property type="protein sequence ID" value="AJK50656.1"/>
    <property type="molecule type" value="Genomic_DNA"/>
</dbReference>
<reference evidence="2" key="1">
    <citation type="submission" date="2011-03" db="EMBL/GenBank/DDBJ databases">
        <authorList>
            <person name="Voget S."/>
            <person name="Streit W.R."/>
            <person name="Jaeger K.E."/>
            <person name="Daniel R."/>
        </authorList>
    </citation>
    <scope>NUCLEOTIDE SEQUENCE [LARGE SCALE GENOMIC DNA]</scope>
    <source>
        <strain evidence="2">PG1</strain>
    </source>
</reference>
<dbReference type="HOGENOM" id="CLU_2895280_0_0_4"/>
<evidence type="ECO:0000313" key="1">
    <source>
        <dbReference type="EMBL" id="AJK50656.1"/>
    </source>
</evidence>
<organism evidence="1 2">
    <name type="scientific">Burkholderia plantarii</name>
    <dbReference type="NCBI Taxonomy" id="41899"/>
    <lineage>
        <taxon>Bacteria</taxon>
        <taxon>Pseudomonadati</taxon>
        <taxon>Pseudomonadota</taxon>
        <taxon>Betaproteobacteria</taxon>
        <taxon>Burkholderiales</taxon>
        <taxon>Burkholderiaceae</taxon>
        <taxon>Burkholderia</taxon>
    </lineage>
</organism>
<proteinExistence type="predicted"/>
<accession>A0A0B6SEJ6</accession>
<keyword evidence="2" id="KW-1185">Reference proteome</keyword>
<dbReference type="KEGG" id="bgp:BGL_2c26020"/>
<reference evidence="1 2" key="2">
    <citation type="journal article" date="2016" name="Appl. Microbiol. Biotechnol.">
        <title>Mutations improving production and secretion of extracellular lipase by Burkholderia glumae PG1.</title>
        <authorList>
            <person name="Knapp A."/>
            <person name="Voget S."/>
            <person name="Gao R."/>
            <person name="Zaburannyi N."/>
            <person name="Krysciak D."/>
            <person name="Breuer M."/>
            <person name="Hauer B."/>
            <person name="Streit W.R."/>
            <person name="Muller R."/>
            <person name="Daniel R."/>
            <person name="Jaeger K.E."/>
        </authorList>
    </citation>
    <scope>NUCLEOTIDE SEQUENCE [LARGE SCALE GENOMIC DNA]</scope>
    <source>
        <strain evidence="1 2">PG1</strain>
    </source>
</reference>
<dbReference type="Proteomes" id="UP000031838">
    <property type="component" value="Chromosome 2"/>
</dbReference>
<sequence>MAFIGNDRAAVAIVAGLLEWLRRRPRRPGAVTESGGPLDLPAAFPSLFMIGTPYACLRRRDG</sequence>
<dbReference type="RefSeq" id="WP_042628894.1">
    <property type="nucleotide sequence ID" value="NZ_CP002581.1"/>
</dbReference>
<gene>
    <name evidence="1" type="ORF">BGL_2c26020</name>
</gene>
<protein>
    <submittedName>
        <fullName evidence="1">Uncharacterized protein</fullName>
    </submittedName>
</protein>
<name>A0A0B6SEJ6_BURPL</name>
<dbReference type="AlphaFoldDB" id="A0A0B6SEJ6"/>
<evidence type="ECO:0000313" key="2">
    <source>
        <dbReference type="Proteomes" id="UP000031838"/>
    </source>
</evidence>